<comment type="cofactor">
    <cofactor evidence="4">
        <name>Mg(2+)</name>
        <dbReference type="ChEBI" id="CHEBI:18420"/>
    </cofactor>
</comment>
<comment type="catalytic activity">
    <reaction evidence="1">
        <text>D-glucono-1,5-lactone + H2O = D-gluconate + H(+)</text>
        <dbReference type="Rhea" id="RHEA:10440"/>
        <dbReference type="ChEBI" id="CHEBI:15377"/>
        <dbReference type="ChEBI" id="CHEBI:15378"/>
        <dbReference type="ChEBI" id="CHEBI:16217"/>
        <dbReference type="ChEBI" id="CHEBI:18391"/>
        <dbReference type="EC" id="3.1.1.17"/>
    </reaction>
</comment>
<dbReference type="RefSeq" id="XP_006814845.1">
    <property type="nucleotide sequence ID" value="XM_006814782.1"/>
</dbReference>
<evidence type="ECO:0000256" key="7">
    <source>
        <dbReference type="ARBA" id="ARBA00008853"/>
    </source>
</evidence>
<organism evidence="16 17">
    <name type="scientific">Saccoglossus kowalevskii</name>
    <name type="common">Acorn worm</name>
    <dbReference type="NCBI Taxonomy" id="10224"/>
    <lineage>
        <taxon>Eukaryota</taxon>
        <taxon>Metazoa</taxon>
        <taxon>Hemichordata</taxon>
        <taxon>Enteropneusta</taxon>
        <taxon>Harrimaniidae</taxon>
        <taxon>Saccoglossus</taxon>
    </lineage>
</organism>
<dbReference type="PANTHER" id="PTHR10907:SF47">
    <property type="entry name" value="REGUCALCIN"/>
    <property type="match status" value="1"/>
</dbReference>
<keyword evidence="10" id="KW-0963">Cytoplasm</keyword>
<gene>
    <name evidence="17" type="primary">LOC102801113</name>
</gene>
<comment type="cofactor">
    <cofactor evidence="2">
        <name>Ca(2+)</name>
        <dbReference type="ChEBI" id="CHEBI:29108"/>
    </cofactor>
</comment>
<keyword evidence="16" id="KW-1185">Reference proteome</keyword>
<evidence type="ECO:0000256" key="5">
    <source>
        <dbReference type="ARBA" id="ARBA00001947"/>
    </source>
</evidence>
<evidence type="ECO:0000256" key="4">
    <source>
        <dbReference type="ARBA" id="ARBA00001946"/>
    </source>
</evidence>
<evidence type="ECO:0000256" key="11">
    <source>
        <dbReference type="ARBA" id="ARBA00022723"/>
    </source>
</evidence>
<dbReference type="InterPro" id="IPR008367">
    <property type="entry name" value="Regucalcin"/>
</dbReference>
<keyword evidence="12" id="KW-0378">Hydrolase</keyword>
<dbReference type="Gene3D" id="2.120.10.30">
    <property type="entry name" value="TolB, C-terminal domain"/>
    <property type="match status" value="1"/>
</dbReference>
<evidence type="ECO:0000256" key="8">
    <source>
        <dbReference type="ARBA" id="ARBA00013227"/>
    </source>
</evidence>
<evidence type="ECO:0000256" key="1">
    <source>
        <dbReference type="ARBA" id="ARBA00001589"/>
    </source>
</evidence>
<reference evidence="17" key="1">
    <citation type="submission" date="2025-08" db="UniProtKB">
        <authorList>
            <consortium name="RefSeq"/>
        </authorList>
    </citation>
    <scope>IDENTIFICATION</scope>
    <source>
        <tissue evidence="17">Testes</tissue>
    </source>
</reference>
<evidence type="ECO:0000256" key="14">
    <source>
        <dbReference type="ARBA" id="ARBA00032464"/>
    </source>
</evidence>
<evidence type="ECO:0000256" key="13">
    <source>
        <dbReference type="ARBA" id="ARBA00022837"/>
    </source>
</evidence>
<dbReference type="PRINTS" id="PR01790">
    <property type="entry name" value="SMP30FAMILY"/>
</dbReference>
<evidence type="ECO:0000313" key="16">
    <source>
        <dbReference type="Proteomes" id="UP000694865"/>
    </source>
</evidence>
<dbReference type="EC" id="3.1.1.17" evidence="8"/>
<comment type="cofactor">
    <cofactor evidence="3">
        <name>Mn(2+)</name>
        <dbReference type="ChEBI" id="CHEBI:29035"/>
    </cofactor>
</comment>
<dbReference type="PRINTS" id="PR01791">
    <property type="entry name" value="REGUCALCIN"/>
</dbReference>
<evidence type="ECO:0000259" key="15">
    <source>
        <dbReference type="Pfam" id="PF08450"/>
    </source>
</evidence>
<feature type="domain" description="SMP-30/Gluconolactonase/LRE-like region" evidence="15">
    <location>
        <begin position="1"/>
        <end position="96"/>
    </location>
</feature>
<dbReference type="GeneID" id="102801113"/>
<evidence type="ECO:0000313" key="17">
    <source>
        <dbReference type="RefSeq" id="XP_006814845.1"/>
    </source>
</evidence>
<dbReference type="InterPro" id="IPR011042">
    <property type="entry name" value="6-blade_b-propeller_TolB-like"/>
</dbReference>
<protein>
    <recommendedName>
        <fullName evidence="9">Regucalcin</fullName>
        <ecNumber evidence="8">3.1.1.17</ecNumber>
    </recommendedName>
    <alternativeName>
        <fullName evidence="14">Gluconolactonase</fullName>
    </alternativeName>
</protein>
<comment type="subcellular location">
    <subcellularLocation>
        <location evidence="6">Cytoplasm</location>
    </subcellularLocation>
</comment>
<evidence type="ECO:0000256" key="10">
    <source>
        <dbReference type="ARBA" id="ARBA00022490"/>
    </source>
</evidence>
<keyword evidence="11" id="KW-0479">Metal-binding</keyword>
<sequence length="116" mass="13149">MYFIDTPLNRVDAFDFDLEQGTLGNRRTVVTFPDGNGFPDGMCTDVDGMLWVAMFYGSVILRIDPLSGKIMRTIEMPVSYPTSCWFGGENFDVLYVFRFYIQASKLGDCILKMTGK</sequence>
<name>A0ABM0M4A4_SACKO</name>
<evidence type="ECO:0000256" key="2">
    <source>
        <dbReference type="ARBA" id="ARBA00001913"/>
    </source>
</evidence>
<proteinExistence type="inferred from homology"/>
<evidence type="ECO:0000256" key="6">
    <source>
        <dbReference type="ARBA" id="ARBA00004496"/>
    </source>
</evidence>
<dbReference type="SUPFAM" id="SSF63829">
    <property type="entry name" value="Calcium-dependent phosphotriesterase"/>
    <property type="match status" value="1"/>
</dbReference>
<evidence type="ECO:0000256" key="9">
    <source>
        <dbReference type="ARBA" id="ARBA00016808"/>
    </source>
</evidence>
<dbReference type="InterPro" id="IPR005511">
    <property type="entry name" value="SMP-30"/>
</dbReference>
<dbReference type="InterPro" id="IPR013658">
    <property type="entry name" value="SGL"/>
</dbReference>
<dbReference type="Pfam" id="PF08450">
    <property type="entry name" value="SGL"/>
    <property type="match status" value="1"/>
</dbReference>
<comment type="cofactor">
    <cofactor evidence="5">
        <name>Zn(2+)</name>
        <dbReference type="ChEBI" id="CHEBI:29105"/>
    </cofactor>
</comment>
<dbReference type="PANTHER" id="PTHR10907">
    <property type="entry name" value="REGUCALCIN"/>
    <property type="match status" value="1"/>
</dbReference>
<keyword evidence="13" id="KW-0106">Calcium</keyword>
<accession>A0ABM0M4A4</accession>
<evidence type="ECO:0000256" key="12">
    <source>
        <dbReference type="ARBA" id="ARBA00022801"/>
    </source>
</evidence>
<dbReference type="Proteomes" id="UP000694865">
    <property type="component" value="Unplaced"/>
</dbReference>
<evidence type="ECO:0000256" key="3">
    <source>
        <dbReference type="ARBA" id="ARBA00001936"/>
    </source>
</evidence>
<comment type="similarity">
    <text evidence="7">Belongs to the SMP-30/CGR1 family.</text>
</comment>